<keyword evidence="2" id="KW-1185">Reference proteome</keyword>
<organism evidence="3">
    <name type="scientific">Schistosoma curassoni</name>
    <dbReference type="NCBI Taxonomy" id="6186"/>
    <lineage>
        <taxon>Eukaryota</taxon>
        <taxon>Metazoa</taxon>
        <taxon>Spiralia</taxon>
        <taxon>Lophotrochozoa</taxon>
        <taxon>Platyhelminthes</taxon>
        <taxon>Trematoda</taxon>
        <taxon>Digenea</taxon>
        <taxon>Strigeidida</taxon>
        <taxon>Schistosomatoidea</taxon>
        <taxon>Schistosomatidae</taxon>
        <taxon>Schistosoma</taxon>
    </lineage>
</organism>
<proteinExistence type="predicted"/>
<reference evidence="1 2" key="2">
    <citation type="submission" date="2018-11" db="EMBL/GenBank/DDBJ databases">
        <authorList>
            <consortium name="Pathogen Informatics"/>
        </authorList>
    </citation>
    <scope>NUCLEOTIDE SEQUENCE [LARGE SCALE GENOMIC DNA]</scope>
    <source>
        <strain evidence="1">Dakar</strain>
        <strain evidence="2">Dakar, Senegal</strain>
    </source>
</reference>
<dbReference type="EMBL" id="UZAK01034245">
    <property type="protein sequence ID" value="VDP43421.1"/>
    <property type="molecule type" value="Genomic_DNA"/>
</dbReference>
<reference evidence="3" key="1">
    <citation type="submission" date="2016-06" db="UniProtKB">
        <authorList>
            <consortium name="WormBaseParasite"/>
        </authorList>
    </citation>
    <scope>IDENTIFICATION</scope>
</reference>
<protein>
    <submittedName>
        <fullName evidence="1 3">Uncharacterized protein</fullName>
    </submittedName>
</protein>
<dbReference type="Proteomes" id="UP000279833">
    <property type="component" value="Unassembled WGS sequence"/>
</dbReference>
<evidence type="ECO:0000313" key="3">
    <source>
        <dbReference type="WBParaSite" id="SCUD_0001118001-mRNA-1"/>
    </source>
</evidence>
<evidence type="ECO:0000313" key="2">
    <source>
        <dbReference type="Proteomes" id="UP000279833"/>
    </source>
</evidence>
<sequence length="33" mass="3912">MNTRSNGRRNSVLLRLDSGSKVRLFLRVNLFQY</sequence>
<evidence type="ECO:0000313" key="1">
    <source>
        <dbReference type="EMBL" id="VDP43421.1"/>
    </source>
</evidence>
<dbReference type="WBParaSite" id="SCUD_0001118001-mRNA-1">
    <property type="protein sequence ID" value="SCUD_0001118001-mRNA-1"/>
    <property type="gene ID" value="SCUD_0001118001"/>
</dbReference>
<dbReference type="AlphaFoldDB" id="A0A183K851"/>
<gene>
    <name evidence="1" type="ORF">SCUD_LOCUS11180</name>
</gene>
<name>A0A183K851_9TREM</name>
<accession>A0A183K851</accession>